<evidence type="ECO:0000256" key="9">
    <source>
        <dbReference type="ARBA" id="ARBA00023157"/>
    </source>
</evidence>
<evidence type="ECO:0000256" key="1">
    <source>
        <dbReference type="ARBA" id="ARBA00001973"/>
    </source>
</evidence>
<organism evidence="13 14">
    <name type="scientific">Sparus aurata</name>
    <name type="common">Gilthead sea bream</name>
    <dbReference type="NCBI Taxonomy" id="8175"/>
    <lineage>
        <taxon>Eukaryota</taxon>
        <taxon>Metazoa</taxon>
        <taxon>Chordata</taxon>
        <taxon>Craniata</taxon>
        <taxon>Vertebrata</taxon>
        <taxon>Euteleostomi</taxon>
        <taxon>Actinopterygii</taxon>
        <taxon>Neopterygii</taxon>
        <taxon>Teleostei</taxon>
        <taxon>Neoteleostei</taxon>
        <taxon>Acanthomorphata</taxon>
        <taxon>Eupercaria</taxon>
        <taxon>Spariformes</taxon>
        <taxon>Sparidae</taxon>
        <taxon>Sparus</taxon>
    </lineage>
</organism>
<keyword evidence="14" id="KW-1185">Reference proteome</keyword>
<dbReference type="GO" id="GO:0042420">
    <property type="term" value="P:dopamine catabolic process"/>
    <property type="evidence" value="ECO:0007669"/>
    <property type="project" value="TreeGrafter"/>
</dbReference>
<dbReference type="SUPFAM" id="SSF49344">
    <property type="entry name" value="CBD9-like"/>
    <property type="match status" value="1"/>
</dbReference>
<evidence type="ECO:0000256" key="8">
    <source>
        <dbReference type="ARBA" id="ARBA00023136"/>
    </source>
</evidence>
<evidence type="ECO:0000256" key="4">
    <source>
        <dbReference type="ARBA" id="ARBA00022729"/>
    </source>
</evidence>
<name>A0A671XZ67_SPAAU</name>
<dbReference type="Pfam" id="PF03351">
    <property type="entry name" value="DOMON"/>
    <property type="match status" value="1"/>
</dbReference>
<dbReference type="Gene3D" id="2.60.40.1210">
    <property type="entry name" value="Cellobiose dehydrogenase, cytochrome domain"/>
    <property type="match status" value="1"/>
</dbReference>
<evidence type="ECO:0000313" key="13">
    <source>
        <dbReference type="Ensembl" id="ENSSAUP00010056524.1"/>
    </source>
</evidence>
<dbReference type="InterPro" id="IPR014784">
    <property type="entry name" value="Cu2_ascorb_mOase-like_C"/>
</dbReference>
<dbReference type="PANTHER" id="PTHR10157">
    <property type="entry name" value="DOPAMINE BETA HYDROXYLASE RELATED"/>
    <property type="match status" value="1"/>
</dbReference>
<comment type="cofactor">
    <cofactor evidence="1">
        <name>Cu(2+)</name>
        <dbReference type="ChEBI" id="CHEBI:29036"/>
    </cofactor>
</comment>
<gene>
    <name evidence="13" type="primary">moxd1l</name>
</gene>
<evidence type="ECO:0000259" key="12">
    <source>
        <dbReference type="PROSITE" id="PS50836"/>
    </source>
</evidence>
<dbReference type="SMART" id="SM00664">
    <property type="entry name" value="DoH"/>
    <property type="match status" value="1"/>
</dbReference>
<keyword evidence="11" id="KW-1133">Transmembrane helix</keyword>
<dbReference type="InterPro" id="IPR024548">
    <property type="entry name" value="Cu2_monoox_C"/>
</dbReference>
<protein>
    <submittedName>
        <fullName evidence="13">Monooxygenase, DBH-like 1, like</fullName>
    </submittedName>
</protein>
<dbReference type="GO" id="GO:0006589">
    <property type="term" value="P:octopamine biosynthetic process"/>
    <property type="evidence" value="ECO:0007669"/>
    <property type="project" value="TreeGrafter"/>
</dbReference>
<dbReference type="GO" id="GO:0042421">
    <property type="term" value="P:norepinephrine biosynthetic process"/>
    <property type="evidence" value="ECO:0007669"/>
    <property type="project" value="TreeGrafter"/>
</dbReference>
<dbReference type="Proteomes" id="UP000472265">
    <property type="component" value="Chromosome 22"/>
</dbReference>
<dbReference type="CDD" id="cd09631">
    <property type="entry name" value="DOMON_DOH"/>
    <property type="match status" value="1"/>
</dbReference>
<dbReference type="GO" id="GO:0004500">
    <property type="term" value="F:dopamine beta-monooxygenase activity"/>
    <property type="evidence" value="ECO:0007669"/>
    <property type="project" value="InterPro"/>
</dbReference>
<keyword evidence="5" id="KW-0560">Oxidoreductase</keyword>
<sequence length="544" mass="60507">MEYLDENHLVCLKWGFDDVQGTITFKFVVNTTGWVGFGFSPNGGMQGADIVMGGLGSSGSYFKDYYATGNAMPVEDTEQSYTLLSLNESDGQTSMSFQRAIVSCDQQDFQITAQPIKLIYAYGTTDVISYHGARRGTKEVNLLNYMARTTLPNTNFLSVTVENITVPTTHTYYHCKVMNFPWLTTKQHIIVVEPVIENVDIVHHMLLYRCPSFVTQPYNSQCYQGNMGDACFGVVATWGVGGGVMDLPENVGIPVGGDDSDTFYRLEIHYNNPNNVSGRTDSSGLRLYYTAQLRQYDVGILMTGVVPGMNINYKIPPKANQFRSYGVCNTSLFSEFLNPMPDLKVFSVLMHTHLAGRKVRVGHYTSNGTQIDFLGLDENYHFDLQQMTNMGVIKTIKQGDEILVECTYSTASRTGVTKMGLGTTDEMCLVFLYYYPAINVTTCQSHPNTRHPSMNTSDQIFGGTTTPDQDEIAAHERLLKTVPQFQVIADDGLTFKSYPGGMIREMMKTPTVTCNTPNASSRLVTSWIVNPAGVILLLLWIAMM</sequence>
<dbReference type="FunFam" id="2.60.120.230:FF:000001">
    <property type="entry name" value="Monooxygenase, DBH-like 1"/>
    <property type="match status" value="1"/>
</dbReference>
<dbReference type="InterPro" id="IPR000323">
    <property type="entry name" value="Cu2_ascorb_mOase_N"/>
</dbReference>
<dbReference type="GO" id="GO:0030667">
    <property type="term" value="C:secretory granule membrane"/>
    <property type="evidence" value="ECO:0007669"/>
    <property type="project" value="TreeGrafter"/>
</dbReference>
<reference evidence="13" key="1">
    <citation type="submission" date="2021-04" db="EMBL/GenBank/DDBJ databases">
        <authorList>
            <consortium name="Wellcome Sanger Institute Data Sharing"/>
        </authorList>
    </citation>
    <scope>NUCLEOTIDE SEQUENCE [LARGE SCALE GENOMIC DNA]</scope>
</reference>
<dbReference type="GO" id="GO:0005507">
    <property type="term" value="F:copper ion binding"/>
    <property type="evidence" value="ECO:0007669"/>
    <property type="project" value="InterPro"/>
</dbReference>
<keyword evidence="11" id="KW-0812">Transmembrane</keyword>
<accession>A0A671XZ67</accession>
<dbReference type="InterPro" id="IPR005018">
    <property type="entry name" value="DOMON_domain"/>
</dbReference>
<feature type="domain" description="DOMON" evidence="12">
    <location>
        <begin position="8"/>
        <end position="123"/>
    </location>
</feature>
<keyword evidence="7" id="KW-0503">Monooxygenase</keyword>
<dbReference type="GeneTree" id="ENSGT00530000063085"/>
<keyword evidence="9" id="KW-1015">Disulfide bond</keyword>
<evidence type="ECO:0000256" key="2">
    <source>
        <dbReference type="ARBA" id="ARBA00004479"/>
    </source>
</evidence>
<evidence type="ECO:0000256" key="7">
    <source>
        <dbReference type="ARBA" id="ARBA00023033"/>
    </source>
</evidence>
<dbReference type="PANTHER" id="PTHR10157:SF41">
    <property type="entry name" value="DBH-LIKE MONOOXYGENASE PROTEIN 2 HOMOLOG"/>
    <property type="match status" value="1"/>
</dbReference>
<evidence type="ECO:0000256" key="3">
    <source>
        <dbReference type="ARBA" id="ARBA00010676"/>
    </source>
</evidence>
<dbReference type="InterPro" id="IPR045266">
    <property type="entry name" value="DOH_DOMON"/>
</dbReference>
<keyword evidence="10" id="KW-0325">Glycoprotein</keyword>
<dbReference type="InParanoid" id="A0A671XZ67"/>
<comment type="subcellular location">
    <subcellularLocation>
        <location evidence="2">Membrane</location>
        <topology evidence="2">Single-pass type I membrane protein</topology>
    </subcellularLocation>
</comment>
<keyword evidence="4" id="KW-0732">Signal</keyword>
<evidence type="ECO:0000256" key="10">
    <source>
        <dbReference type="ARBA" id="ARBA00023180"/>
    </source>
</evidence>
<keyword evidence="8 11" id="KW-0472">Membrane</keyword>
<feature type="transmembrane region" description="Helical" evidence="11">
    <location>
        <begin position="524"/>
        <end position="543"/>
    </location>
</feature>
<evidence type="ECO:0000256" key="6">
    <source>
        <dbReference type="ARBA" id="ARBA00023008"/>
    </source>
</evidence>
<reference evidence="13" key="3">
    <citation type="submission" date="2025-09" db="UniProtKB">
        <authorList>
            <consortium name="Ensembl"/>
        </authorList>
    </citation>
    <scope>IDENTIFICATION</scope>
</reference>
<keyword evidence="6" id="KW-0186">Copper</keyword>
<dbReference type="OMA" id="NEMCLVF"/>
<proteinExistence type="inferred from homology"/>
<dbReference type="PROSITE" id="PS50836">
    <property type="entry name" value="DOMON"/>
    <property type="match status" value="1"/>
</dbReference>
<dbReference type="GO" id="GO:0005615">
    <property type="term" value="C:extracellular space"/>
    <property type="evidence" value="ECO:0007669"/>
    <property type="project" value="TreeGrafter"/>
</dbReference>
<dbReference type="InterPro" id="IPR000945">
    <property type="entry name" value="DBH-like"/>
</dbReference>
<dbReference type="AlphaFoldDB" id="A0A671XZ67"/>
<reference evidence="13" key="2">
    <citation type="submission" date="2025-08" db="UniProtKB">
        <authorList>
            <consortium name="Ensembl"/>
        </authorList>
    </citation>
    <scope>IDENTIFICATION</scope>
</reference>
<dbReference type="Gene3D" id="2.60.120.230">
    <property type="match status" value="1"/>
</dbReference>
<dbReference type="Pfam" id="PF01082">
    <property type="entry name" value="Cu2_monooxygen"/>
    <property type="match status" value="1"/>
</dbReference>
<dbReference type="FunFam" id="2.60.40.1210:FF:000001">
    <property type="entry name" value="Monooxygenase, DBH-like 1, like"/>
    <property type="match status" value="1"/>
</dbReference>
<evidence type="ECO:0000256" key="11">
    <source>
        <dbReference type="SAM" id="Phobius"/>
    </source>
</evidence>
<dbReference type="Pfam" id="PF03712">
    <property type="entry name" value="Cu2_monoox_C"/>
    <property type="match status" value="1"/>
</dbReference>
<dbReference type="SUPFAM" id="SSF49742">
    <property type="entry name" value="PHM/PNGase F"/>
    <property type="match status" value="2"/>
</dbReference>
<evidence type="ECO:0000256" key="5">
    <source>
        <dbReference type="ARBA" id="ARBA00023002"/>
    </source>
</evidence>
<dbReference type="Ensembl" id="ENSSAUT00010059375.1">
    <property type="protein sequence ID" value="ENSSAUP00010056524.1"/>
    <property type="gene ID" value="ENSSAUG00010023188.1"/>
</dbReference>
<comment type="similarity">
    <text evidence="3">Belongs to the copper type II ascorbate-dependent monooxygenase family.</text>
</comment>
<dbReference type="InterPro" id="IPR036939">
    <property type="entry name" value="Cu2_ascorb_mOase_N_sf"/>
</dbReference>
<dbReference type="Gene3D" id="2.60.120.310">
    <property type="entry name" value="Copper type II, ascorbate-dependent monooxygenase, N-terminal domain"/>
    <property type="match status" value="1"/>
</dbReference>
<evidence type="ECO:0000313" key="14">
    <source>
        <dbReference type="Proteomes" id="UP000472265"/>
    </source>
</evidence>
<dbReference type="InterPro" id="IPR008977">
    <property type="entry name" value="PHM/PNGase_F_dom_sf"/>
</dbReference>